<protein>
    <submittedName>
        <fullName evidence="1">Uncharacterized protein</fullName>
    </submittedName>
</protein>
<name>A0ACC4D9A0_PURLI</name>
<gene>
    <name evidence="1" type="ORF">ACCO45_013808</name>
</gene>
<evidence type="ECO:0000313" key="1">
    <source>
        <dbReference type="EMBL" id="KAL3952091.1"/>
    </source>
</evidence>
<keyword evidence="2" id="KW-1185">Reference proteome</keyword>
<organism evidence="1 2">
    <name type="scientific">Purpureocillium lilacinum</name>
    <name type="common">Paecilomyces lilacinus</name>
    <dbReference type="NCBI Taxonomy" id="33203"/>
    <lineage>
        <taxon>Eukaryota</taxon>
        <taxon>Fungi</taxon>
        <taxon>Dikarya</taxon>
        <taxon>Ascomycota</taxon>
        <taxon>Pezizomycotina</taxon>
        <taxon>Sordariomycetes</taxon>
        <taxon>Hypocreomycetidae</taxon>
        <taxon>Hypocreales</taxon>
        <taxon>Ophiocordycipitaceae</taxon>
        <taxon>Purpureocillium</taxon>
    </lineage>
</organism>
<evidence type="ECO:0000313" key="2">
    <source>
        <dbReference type="Proteomes" id="UP001638806"/>
    </source>
</evidence>
<dbReference type="EMBL" id="JBGNUJ010000013">
    <property type="protein sequence ID" value="KAL3952091.1"/>
    <property type="molecule type" value="Genomic_DNA"/>
</dbReference>
<reference evidence="1" key="1">
    <citation type="submission" date="2024-12" db="EMBL/GenBank/DDBJ databases">
        <title>Comparative genomics and development of molecular markers within Purpureocillium lilacinum and among Purpureocillium species.</title>
        <authorList>
            <person name="Yeh Z.-Y."/>
            <person name="Ni N.-T."/>
            <person name="Lo P.-H."/>
            <person name="Mushyakhwo K."/>
            <person name="Lin C.-F."/>
            <person name="Nai Y.-S."/>
        </authorList>
    </citation>
    <scope>NUCLEOTIDE SEQUENCE</scope>
    <source>
        <strain evidence="1">NCHU-NPUST-175</strain>
    </source>
</reference>
<accession>A0ACC4D9A0</accession>
<dbReference type="Proteomes" id="UP001638806">
    <property type="component" value="Unassembled WGS sequence"/>
</dbReference>
<proteinExistence type="predicted"/>
<comment type="caution">
    <text evidence="1">The sequence shown here is derived from an EMBL/GenBank/DDBJ whole genome shotgun (WGS) entry which is preliminary data.</text>
</comment>
<sequence length="339" mass="37279">MAGVVTDKHPAKHLEETASRAFNPWTSHSAGSQSPAPPYSAMGASPPAPHPRNALDIPPAVQARLEGIFHENCGGKPYLTAIEAAAVFMQTGLTKADLSRIWEQADLNQDGRFNLNEFVHAMWLIELPNGKGPSIDATSAPSVVVSKRNESLSIAAAHIKPHRRSSAISSNIPEAMKMKRAMICAGCEAGILPDDIIYHCAECDKKHNGLSYCERCHSAGRAGSCTHGLKRVKLEEDDLPIRDKDGSWLMGVKCIKCKTKMKKKDLCFKCSHCWDPDFCPSCWRSKDKRCKHAAKGKVKMCRVGRKDDDEIEEIIDGVMSVLGVEGLCREFKPHHSILE</sequence>